<evidence type="ECO:0000256" key="1">
    <source>
        <dbReference type="ARBA" id="ARBA00004514"/>
    </source>
</evidence>
<name>A0A5M8BJ60_9BURK</name>
<evidence type="ECO:0000313" key="6">
    <source>
        <dbReference type="EMBL" id="KAA6133094.1"/>
    </source>
</evidence>
<comment type="subcellular location">
    <subcellularLocation>
        <location evidence="1">Cytoplasm</location>
        <location evidence="1">Cytosol</location>
    </subcellularLocation>
</comment>
<keyword evidence="6" id="KW-0282">Flagellum</keyword>
<dbReference type="InterPro" id="IPR008622">
    <property type="entry name" value="FliT"/>
</dbReference>
<keyword evidence="4" id="KW-0143">Chaperone</keyword>
<evidence type="ECO:0000256" key="3">
    <source>
        <dbReference type="ARBA" id="ARBA00022795"/>
    </source>
</evidence>
<dbReference type="GO" id="GO:0044781">
    <property type="term" value="P:bacterial-type flagellum organization"/>
    <property type="evidence" value="ECO:0007669"/>
    <property type="project" value="UniProtKB-KW"/>
</dbReference>
<keyword evidence="6" id="KW-0969">Cilium</keyword>
<keyword evidence="2" id="KW-0963">Cytoplasm</keyword>
<evidence type="ECO:0000256" key="2">
    <source>
        <dbReference type="ARBA" id="ARBA00022490"/>
    </source>
</evidence>
<keyword evidence="3" id="KW-1005">Bacterial flagellum biogenesis</keyword>
<comment type="caution">
    <text evidence="6">The sequence shown here is derived from an EMBL/GenBank/DDBJ whole genome shotgun (WGS) entry which is preliminary data.</text>
</comment>
<sequence>MMRAVSPTVLNYEELLVLSEQMLEAAEAENWTAFDDVQKVYLAVVDRLRELEHNVPVSAEERMRRHALLDRILAYDARIRDLMLPHLARLGQLLGDSRRRQNLSHAYGSPA</sequence>
<dbReference type="EMBL" id="VWRN01000009">
    <property type="protein sequence ID" value="KAA6133094.1"/>
    <property type="molecule type" value="Genomic_DNA"/>
</dbReference>
<protein>
    <recommendedName>
        <fullName evidence="5">Flagellar protein FliT</fullName>
    </recommendedName>
</protein>
<gene>
    <name evidence="6" type="ORF">F1599_02070</name>
</gene>
<dbReference type="Gene3D" id="1.20.58.380">
    <property type="entry name" value="Flagellar protein flit"/>
    <property type="match status" value="1"/>
</dbReference>
<keyword evidence="7" id="KW-1185">Reference proteome</keyword>
<dbReference type="AlphaFoldDB" id="A0A5M8BJ60"/>
<accession>A0A5M8BJ60</accession>
<keyword evidence="6" id="KW-0966">Cell projection</keyword>
<evidence type="ECO:0000256" key="4">
    <source>
        <dbReference type="ARBA" id="ARBA00023186"/>
    </source>
</evidence>
<proteinExistence type="predicted"/>
<dbReference type="Proteomes" id="UP000324324">
    <property type="component" value="Unassembled WGS sequence"/>
</dbReference>
<reference evidence="6 7" key="1">
    <citation type="submission" date="2019-09" db="EMBL/GenBank/DDBJ databases">
        <title>Isolation of a novel species in the genus Cupriavidus from patients with sepsis using whole genome sequencing.</title>
        <authorList>
            <person name="Kweon O.J."/>
            <person name="Lee M.-K."/>
        </authorList>
    </citation>
    <scope>NUCLEOTIDE SEQUENCE [LARGE SCALE GENOMIC DNA]</scope>
    <source>
        <strain evidence="6 7">MKL-01</strain>
    </source>
</reference>
<evidence type="ECO:0000256" key="5">
    <source>
        <dbReference type="ARBA" id="ARBA00093797"/>
    </source>
</evidence>
<evidence type="ECO:0000313" key="7">
    <source>
        <dbReference type="Proteomes" id="UP000324324"/>
    </source>
</evidence>
<dbReference type="Pfam" id="PF05400">
    <property type="entry name" value="FliT"/>
    <property type="match status" value="1"/>
</dbReference>
<organism evidence="6 7">
    <name type="scientific">Cupriavidus cauae</name>
    <dbReference type="NCBI Taxonomy" id="2608999"/>
    <lineage>
        <taxon>Bacteria</taxon>
        <taxon>Pseudomonadati</taxon>
        <taxon>Pseudomonadota</taxon>
        <taxon>Betaproteobacteria</taxon>
        <taxon>Burkholderiales</taxon>
        <taxon>Burkholderiaceae</taxon>
        <taxon>Cupriavidus</taxon>
    </lineage>
</organism>